<name>E1RK12_METP4</name>
<dbReference type="RefSeq" id="WP_013328913.1">
    <property type="nucleotide sequence ID" value="NC_014507.1"/>
</dbReference>
<dbReference type="AlphaFoldDB" id="E1RK12"/>
<proteinExistence type="predicted"/>
<dbReference type="STRING" id="679926.Mpet_0968"/>
<dbReference type="KEGG" id="mpi:Mpet_0968"/>
<protein>
    <submittedName>
        <fullName evidence="1">Uncharacterized protein</fullName>
    </submittedName>
</protein>
<gene>
    <name evidence="1" type="ordered locus">Mpet_0968</name>
</gene>
<dbReference type="HOGENOM" id="CLU_1472112_0_0_2"/>
<reference evidence="1 2" key="1">
    <citation type="journal article" date="2010" name="Stand. Genomic Sci.">
        <title>Complete genome sequence of Methanoplanus petrolearius type strain (SEBR 4847).</title>
        <authorList>
            <person name="Brambilla E."/>
            <person name="Djao O.D."/>
            <person name="Daligault H."/>
            <person name="Lapidus A."/>
            <person name="Lucas S."/>
            <person name="Hammon N."/>
            <person name="Nolan M."/>
            <person name="Tice H."/>
            <person name="Cheng J.F."/>
            <person name="Han C."/>
            <person name="Tapia R."/>
            <person name="Goodwin L."/>
            <person name="Pitluck S."/>
            <person name="Liolios K."/>
            <person name="Ivanova N."/>
            <person name="Mavromatis K."/>
            <person name="Mikhailova N."/>
            <person name="Pati A."/>
            <person name="Chen A."/>
            <person name="Palaniappan K."/>
            <person name="Land M."/>
            <person name="Hauser L."/>
            <person name="Chang Y.J."/>
            <person name="Jeffries C.D."/>
            <person name="Rohde M."/>
            <person name="Spring S."/>
            <person name="Sikorski J."/>
            <person name="Goker M."/>
            <person name="Woyke T."/>
            <person name="Bristow J."/>
            <person name="Eisen J.A."/>
            <person name="Markowitz V."/>
            <person name="Hugenholtz P."/>
            <person name="Kyrpides N.C."/>
            <person name="Klenk H.P."/>
        </authorList>
    </citation>
    <scope>NUCLEOTIDE SEQUENCE [LARGE SCALE GENOMIC DNA]</scope>
    <source>
        <strain evidence="2">DSM 11571 / OCM 486 / SEBR 4847</strain>
    </source>
</reference>
<evidence type="ECO:0000313" key="2">
    <source>
        <dbReference type="Proteomes" id="UP000006565"/>
    </source>
</evidence>
<evidence type="ECO:0000313" key="1">
    <source>
        <dbReference type="EMBL" id="ADN35735.1"/>
    </source>
</evidence>
<dbReference type="EMBL" id="CP002117">
    <property type="protein sequence ID" value="ADN35735.1"/>
    <property type="molecule type" value="Genomic_DNA"/>
</dbReference>
<dbReference type="GeneID" id="9743430"/>
<sequence length="183" mass="20361">MDPNDIQKNYQVIDAASHDLLQFFGPKFTSLPKGHIETDISAAASLGGLMVLRHQFPGIGSWEERGTVAYQMDEELKDMRMFINGACGSLNLDPNQCSSAIPDANQPVYSVPEMTHKIEKDFLAICRDHDLEEDYYPFVALLTALKLVAAGKKMSLLDQKIGIALTIYYYIAGAKTIPYPQED</sequence>
<organism evidence="1 2">
    <name type="scientific">Methanolacinia petrolearia (strain DSM 11571 / OCM 486 / SEBR 4847)</name>
    <name type="common">Methanoplanus petrolearius</name>
    <dbReference type="NCBI Taxonomy" id="679926"/>
    <lineage>
        <taxon>Archaea</taxon>
        <taxon>Methanobacteriati</taxon>
        <taxon>Methanobacteriota</taxon>
        <taxon>Stenosarchaea group</taxon>
        <taxon>Methanomicrobia</taxon>
        <taxon>Methanomicrobiales</taxon>
        <taxon>Methanomicrobiaceae</taxon>
        <taxon>Methanolacinia</taxon>
    </lineage>
</organism>
<accession>E1RK12</accession>
<keyword evidence="2" id="KW-1185">Reference proteome</keyword>
<dbReference type="Proteomes" id="UP000006565">
    <property type="component" value="Chromosome"/>
</dbReference>